<dbReference type="AlphaFoldDB" id="A0A261TZY3"/>
<dbReference type="EMBL" id="NEVP01000001">
    <property type="protein sequence ID" value="OZI54945.1"/>
    <property type="molecule type" value="Genomic_DNA"/>
</dbReference>
<feature type="domain" description="AB hydrolase-1" evidence="1">
    <location>
        <begin position="36"/>
        <end position="271"/>
    </location>
</feature>
<name>A0A261TZY3_9BORD</name>
<dbReference type="GO" id="GO:0016787">
    <property type="term" value="F:hydrolase activity"/>
    <property type="evidence" value="ECO:0007669"/>
    <property type="project" value="UniProtKB-KW"/>
</dbReference>
<dbReference type="RefSeq" id="WP_094798010.1">
    <property type="nucleotide sequence ID" value="NZ_NEVN01000013.1"/>
</dbReference>
<dbReference type="InterPro" id="IPR050228">
    <property type="entry name" value="Carboxylesterase_BioH"/>
</dbReference>
<dbReference type="PANTHER" id="PTHR43194:SF2">
    <property type="entry name" value="PEROXISOMAL MEMBRANE PROTEIN LPX1"/>
    <property type="match status" value="1"/>
</dbReference>
<dbReference type="Proteomes" id="UP000216913">
    <property type="component" value="Unassembled WGS sequence"/>
</dbReference>
<dbReference type="OrthoDB" id="8543939at2"/>
<protein>
    <submittedName>
        <fullName evidence="2">Alpha/beta hydrolase</fullName>
    </submittedName>
</protein>
<gene>
    <name evidence="2" type="ORF">CAL25_00545</name>
</gene>
<dbReference type="Gene3D" id="3.40.50.1820">
    <property type="entry name" value="alpha/beta hydrolase"/>
    <property type="match status" value="1"/>
</dbReference>
<dbReference type="InterPro" id="IPR000073">
    <property type="entry name" value="AB_hydrolase_1"/>
</dbReference>
<evidence type="ECO:0000313" key="2">
    <source>
        <dbReference type="EMBL" id="OZI54945.1"/>
    </source>
</evidence>
<keyword evidence="3" id="KW-1185">Reference proteome</keyword>
<keyword evidence="2" id="KW-0378">Hydrolase</keyword>
<proteinExistence type="predicted"/>
<evidence type="ECO:0000313" key="3">
    <source>
        <dbReference type="Proteomes" id="UP000216913"/>
    </source>
</evidence>
<accession>A0A261TZY3</accession>
<dbReference type="PANTHER" id="PTHR43194">
    <property type="entry name" value="HYDROLASE ALPHA/BETA FOLD FAMILY"/>
    <property type="match status" value="1"/>
</dbReference>
<dbReference type="InterPro" id="IPR029058">
    <property type="entry name" value="AB_hydrolase_fold"/>
</dbReference>
<sequence>MAHAPAQAARHTPASRYLRCEGRELHYTEWGRPDAPALVMWHGLARTGRDFDELADALADDYRIICPDTIGRGLSQWSPEPVAEYRLDFYARLARALADGLGLGRLRWVGTSMGGATGMYAAATTLKDRITHLVVNDIGPTLPQPAIERILAYAGSPPAFDTVTELETWLRAAYKPYGWLSDAQWRRMTETSVRRLPDGRVTAHYDPAIVGQFRHHPADYERWDEYDTLRMPVLLLRGADSDLLLPEVADAMTRRGPRAQRIDFPDCGHAPALNVAPQIDAIRHFLATPVADAAAGAY</sequence>
<comment type="caution">
    <text evidence="2">The sequence shown here is derived from an EMBL/GenBank/DDBJ whole genome shotgun (WGS) entry which is preliminary data.</text>
</comment>
<dbReference type="SUPFAM" id="SSF53474">
    <property type="entry name" value="alpha/beta-Hydrolases"/>
    <property type="match status" value="1"/>
</dbReference>
<evidence type="ECO:0000259" key="1">
    <source>
        <dbReference type="Pfam" id="PF00561"/>
    </source>
</evidence>
<dbReference type="Pfam" id="PF00561">
    <property type="entry name" value="Abhydrolase_1"/>
    <property type="match status" value="1"/>
</dbReference>
<reference evidence="2 3" key="1">
    <citation type="submission" date="2017-05" db="EMBL/GenBank/DDBJ databases">
        <title>Complete and WGS of Bordetella genogroups.</title>
        <authorList>
            <person name="Spilker T."/>
            <person name="LiPuma J."/>
        </authorList>
    </citation>
    <scope>NUCLEOTIDE SEQUENCE [LARGE SCALE GENOMIC DNA]</scope>
    <source>
        <strain evidence="2 3">AU10456</strain>
    </source>
</reference>
<organism evidence="2 3">
    <name type="scientific">Bordetella genomosp. 5</name>
    <dbReference type="NCBI Taxonomy" id="1395608"/>
    <lineage>
        <taxon>Bacteria</taxon>
        <taxon>Pseudomonadati</taxon>
        <taxon>Pseudomonadota</taxon>
        <taxon>Betaproteobacteria</taxon>
        <taxon>Burkholderiales</taxon>
        <taxon>Alcaligenaceae</taxon>
        <taxon>Bordetella</taxon>
    </lineage>
</organism>